<dbReference type="PANTHER" id="PTHR43297:SF13">
    <property type="entry name" value="NICKEL ABC TRANSPORTER, ATP-BINDING PROTEIN"/>
    <property type="match status" value="1"/>
</dbReference>
<dbReference type="EMBL" id="JBHUDO010000001">
    <property type="protein sequence ID" value="MFD1644308.1"/>
    <property type="molecule type" value="Genomic_DNA"/>
</dbReference>
<evidence type="ECO:0000256" key="5">
    <source>
        <dbReference type="ARBA" id="ARBA00022840"/>
    </source>
</evidence>
<dbReference type="GO" id="GO:0005886">
    <property type="term" value="C:plasma membrane"/>
    <property type="evidence" value="ECO:0007669"/>
    <property type="project" value="UniProtKB-SubCell"/>
</dbReference>
<dbReference type="InterPro" id="IPR013563">
    <property type="entry name" value="Oligopep_ABC_C"/>
</dbReference>
<reference evidence="15 16" key="1">
    <citation type="journal article" date="2019" name="Int. J. Syst. Evol. Microbiol.">
        <title>The Global Catalogue of Microorganisms (GCM) 10K type strain sequencing project: providing services to taxonomists for standard genome sequencing and annotation.</title>
        <authorList>
            <consortium name="The Broad Institute Genomics Platform"/>
            <consortium name="The Broad Institute Genome Sequencing Center for Infectious Disease"/>
            <person name="Wu L."/>
            <person name="Ma J."/>
        </authorList>
    </citation>
    <scope>NUCLEOTIDE SEQUENCE [LARGE SCALE GENOMIC DNA]</scope>
    <source>
        <strain evidence="15 16">CGMCC 1.10390</strain>
    </source>
</reference>
<evidence type="ECO:0000256" key="2">
    <source>
        <dbReference type="ARBA" id="ARBA00022448"/>
    </source>
</evidence>
<dbReference type="GO" id="GO:0005524">
    <property type="term" value="F:ATP binding"/>
    <property type="evidence" value="ECO:0007669"/>
    <property type="project" value="UniProtKB-KW"/>
</dbReference>
<keyword evidence="8" id="KW-0472">Membrane</keyword>
<feature type="domain" description="ABC transporter" evidence="14">
    <location>
        <begin position="5"/>
        <end position="302"/>
    </location>
</feature>
<comment type="caution">
    <text evidence="15">The sequence shown here is derived from an EMBL/GenBank/DDBJ whole genome shotgun (WGS) entry which is preliminary data.</text>
</comment>
<evidence type="ECO:0000256" key="12">
    <source>
        <dbReference type="ARBA" id="ARBA00048610"/>
    </source>
</evidence>
<evidence type="ECO:0000313" key="16">
    <source>
        <dbReference type="Proteomes" id="UP001597034"/>
    </source>
</evidence>
<evidence type="ECO:0000256" key="11">
    <source>
        <dbReference type="ARBA" id="ARBA00044143"/>
    </source>
</evidence>
<dbReference type="PROSITE" id="PS00211">
    <property type="entry name" value="ABC_TRANSPORTER_1"/>
    <property type="match status" value="2"/>
</dbReference>
<evidence type="ECO:0000256" key="9">
    <source>
        <dbReference type="ARBA" id="ARBA00038669"/>
    </source>
</evidence>
<dbReference type="EC" id="7.2.2.11" evidence="10"/>
<dbReference type="SUPFAM" id="SSF52540">
    <property type="entry name" value="P-loop containing nucleoside triphosphate hydrolases"/>
    <property type="match status" value="2"/>
</dbReference>
<dbReference type="Gene3D" id="3.40.50.300">
    <property type="entry name" value="P-loop containing nucleotide triphosphate hydrolases"/>
    <property type="match status" value="2"/>
</dbReference>
<dbReference type="CDD" id="cd03257">
    <property type="entry name" value="ABC_NikE_OppD_transporters"/>
    <property type="match status" value="2"/>
</dbReference>
<evidence type="ECO:0000256" key="1">
    <source>
        <dbReference type="ARBA" id="ARBA00004202"/>
    </source>
</evidence>
<dbReference type="PANTHER" id="PTHR43297">
    <property type="entry name" value="OLIGOPEPTIDE TRANSPORT ATP-BINDING PROTEIN APPD"/>
    <property type="match status" value="1"/>
</dbReference>
<keyword evidence="3" id="KW-1003">Cell membrane</keyword>
<evidence type="ECO:0000256" key="8">
    <source>
        <dbReference type="ARBA" id="ARBA00023136"/>
    </source>
</evidence>
<dbReference type="RefSeq" id="WP_256399583.1">
    <property type="nucleotide sequence ID" value="NZ_JANHJR010000002.1"/>
</dbReference>
<dbReference type="NCBIfam" id="NF007739">
    <property type="entry name" value="PRK10419.1"/>
    <property type="match status" value="4"/>
</dbReference>
<proteinExistence type="predicted"/>
<dbReference type="Pfam" id="PF08352">
    <property type="entry name" value="oligo_HPY"/>
    <property type="match status" value="2"/>
</dbReference>
<dbReference type="InterPro" id="IPR027417">
    <property type="entry name" value="P-loop_NTPase"/>
</dbReference>
<name>A0ABD6DE13_9EURY</name>
<keyword evidence="7" id="KW-0406">Ion transport</keyword>
<protein>
    <recommendedName>
        <fullName evidence="11">Nickel import system ATP-binding protein NikD</fullName>
        <ecNumber evidence="10">7.2.2.11</ecNumber>
    </recommendedName>
</protein>
<feature type="region of interest" description="Disordered" evidence="13">
    <location>
        <begin position="510"/>
        <end position="533"/>
    </location>
</feature>
<comment type="catalytic activity">
    <reaction evidence="12">
        <text>Ni(2+)(out) + ATP + H2O = Ni(2+)(in) + ADP + phosphate + H(+)</text>
        <dbReference type="Rhea" id="RHEA:15557"/>
        <dbReference type="ChEBI" id="CHEBI:15377"/>
        <dbReference type="ChEBI" id="CHEBI:15378"/>
        <dbReference type="ChEBI" id="CHEBI:30616"/>
        <dbReference type="ChEBI" id="CHEBI:43474"/>
        <dbReference type="ChEBI" id="CHEBI:49786"/>
        <dbReference type="ChEBI" id="CHEBI:456216"/>
        <dbReference type="EC" id="7.2.2.11"/>
    </reaction>
    <physiologicalReaction direction="left-to-right" evidence="12">
        <dbReference type="Rhea" id="RHEA:15558"/>
    </physiologicalReaction>
</comment>
<sequence length="826" mass="90055">MNELLSVSGLRTQFATDRGQVKAVDGVDLTVREGETVGLVGESGSGKSVTALSTMGLVEDPGEVVDGTVELRDAELAEQLADEFPNRTDSFVDTGEGVVDLTAAPEPAMRSIRGGEMSMIFQDPMTSLNPALTVGEQVAESLQLHQYGGRKKDNWWNAVREVLPSLRGGGIDEEVLESTVSILEQVGIPDPDERLDDYPHEFSGGMRQRVLIAIALACQPKLLIADEPTTALDVTIQAQILELINELQADIGMSVLFITHDLGVIAETCDRVAVMYAGEIVEEGPVEEIFADPSHPYTYTLLESIPSEDTERLTPIEGNVPDLVDLPEGCHFAPRCPWAEPACREGEIPYLQHGPDDIDHRSKCILDDFDESLYGEAGAGMSASAEQFGGEPLVDVDGLTKHFSQADDFLDRLFADEQRPVRAVDGVDFELYEGETLGLVGESGCGKSTTGRTLLRLIEPTDGRVLFAGEDLASLDKDGLRRRRRDMQMIFQDPMSSLDPRMTVAQTIREPLKIHDLPESDGSGDRSKRQRRRERVDELIEAVGLEVDQRDRYPHELSGGQRQRVGIARALAVDPDFIVADEPVSALDVSVQAQILNLLEDLQEEFGLTYLFIAHDLSVVRHISDRVAVMYLGKVVEVAETDELFDDPQHPYTEALLSSIPVADPFAETDDRILLSGSVPSPIDPPSGCRFRTRCPKVIPPEDLDIEQATFRELMDYRQQVAEGSVPVQLPAVPGDGPGGDSTAVTDGGPAADVSVADARAELFETTLPAEVRRVVDDSLRLVAAGEYDEAADVLAEEFGSVCEREEPELGDGSHTAACHIPRADR</sequence>
<feature type="domain" description="ABC transporter" evidence="14">
    <location>
        <begin position="394"/>
        <end position="657"/>
    </location>
</feature>
<dbReference type="InterPro" id="IPR017871">
    <property type="entry name" value="ABC_transporter-like_CS"/>
</dbReference>
<gene>
    <name evidence="15" type="ORF">ACFSBL_01285</name>
</gene>
<keyword evidence="6" id="KW-1278">Translocase</keyword>
<dbReference type="Proteomes" id="UP001597034">
    <property type="component" value="Unassembled WGS sequence"/>
</dbReference>
<keyword evidence="5 15" id="KW-0067">ATP-binding</keyword>
<keyword evidence="16" id="KW-1185">Reference proteome</keyword>
<evidence type="ECO:0000256" key="7">
    <source>
        <dbReference type="ARBA" id="ARBA00023065"/>
    </source>
</evidence>
<evidence type="ECO:0000256" key="6">
    <source>
        <dbReference type="ARBA" id="ARBA00022967"/>
    </source>
</evidence>
<evidence type="ECO:0000256" key="4">
    <source>
        <dbReference type="ARBA" id="ARBA00022741"/>
    </source>
</evidence>
<dbReference type="GO" id="GO:0015413">
    <property type="term" value="F:ABC-type nickel transporter activity"/>
    <property type="evidence" value="ECO:0007669"/>
    <property type="project" value="UniProtKB-EC"/>
</dbReference>
<comment type="subunit">
    <text evidence="9">The complex is composed of two ATP-binding proteins (NikD and NikE), two transmembrane proteins (NikB and NikC) and a solute-binding protein (NikA).</text>
</comment>
<dbReference type="NCBIfam" id="TIGR01727">
    <property type="entry name" value="oligo_HPY"/>
    <property type="match status" value="2"/>
</dbReference>
<dbReference type="NCBIfam" id="NF008453">
    <property type="entry name" value="PRK11308.1"/>
    <property type="match status" value="4"/>
</dbReference>
<evidence type="ECO:0000256" key="3">
    <source>
        <dbReference type="ARBA" id="ARBA00022475"/>
    </source>
</evidence>
<keyword evidence="4" id="KW-0547">Nucleotide-binding</keyword>
<feature type="compositionally biased region" description="Basic and acidic residues" evidence="13">
    <location>
        <begin position="510"/>
        <end position="527"/>
    </location>
</feature>
<evidence type="ECO:0000313" key="15">
    <source>
        <dbReference type="EMBL" id="MFD1644308.1"/>
    </source>
</evidence>
<dbReference type="SMART" id="SM00382">
    <property type="entry name" value="AAA"/>
    <property type="match status" value="2"/>
</dbReference>
<dbReference type="AlphaFoldDB" id="A0ABD6DE13"/>
<organism evidence="15 16">
    <name type="scientific">Haloarchaeobius litoreus</name>
    <dbReference type="NCBI Taxonomy" id="755306"/>
    <lineage>
        <taxon>Archaea</taxon>
        <taxon>Methanobacteriati</taxon>
        <taxon>Methanobacteriota</taxon>
        <taxon>Stenosarchaea group</taxon>
        <taxon>Halobacteria</taxon>
        <taxon>Halobacteriales</taxon>
        <taxon>Halorubellaceae</taxon>
        <taxon>Haloarchaeobius</taxon>
    </lineage>
</organism>
<evidence type="ECO:0000256" key="13">
    <source>
        <dbReference type="SAM" id="MobiDB-lite"/>
    </source>
</evidence>
<dbReference type="InterPro" id="IPR050388">
    <property type="entry name" value="ABC_Ni/Peptide_Import"/>
</dbReference>
<dbReference type="InterPro" id="IPR003593">
    <property type="entry name" value="AAA+_ATPase"/>
</dbReference>
<dbReference type="PROSITE" id="PS50893">
    <property type="entry name" value="ABC_TRANSPORTER_2"/>
    <property type="match status" value="2"/>
</dbReference>
<comment type="subcellular location">
    <subcellularLocation>
        <location evidence="1">Cell membrane</location>
        <topology evidence="1">Peripheral membrane protein</topology>
    </subcellularLocation>
</comment>
<dbReference type="Pfam" id="PF00005">
    <property type="entry name" value="ABC_tran"/>
    <property type="match status" value="2"/>
</dbReference>
<dbReference type="FunFam" id="3.40.50.300:FF:000016">
    <property type="entry name" value="Oligopeptide ABC transporter ATP-binding component"/>
    <property type="match status" value="1"/>
</dbReference>
<keyword evidence="2" id="KW-0813">Transport</keyword>
<dbReference type="InterPro" id="IPR003439">
    <property type="entry name" value="ABC_transporter-like_ATP-bd"/>
</dbReference>
<evidence type="ECO:0000256" key="10">
    <source>
        <dbReference type="ARBA" id="ARBA00039098"/>
    </source>
</evidence>
<evidence type="ECO:0000259" key="14">
    <source>
        <dbReference type="PROSITE" id="PS50893"/>
    </source>
</evidence>
<accession>A0ABD6DE13</accession>